<keyword evidence="1" id="KW-0812">Transmembrane</keyword>
<reference evidence="2 3" key="1">
    <citation type="submission" date="2020-02" db="EMBL/GenBank/DDBJ databases">
        <title>Whole-genome analyses of novel actinobacteria.</title>
        <authorList>
            <person name="Sahin N."/>
            <person name="Tatar D."/>
        </authorList>
    </citation>
    <scope>NUCLEOTIDE SEQUENCE [LARGE SCALE GENOMIC DNA]</scope>
    <source>
        <strain evidence="2 3">SB3404</strain>
    </source>
</reference>
<evidence type="ECO:0000256" key="1">
    <source>
        <dbReference type="SAM" id="Phobius"/>
    </source>
</evidence>
<proteinExistence type="predicted"/>
<protein>
    <submittedName>
        <fullName evidence="2">Uncharacterized protein</fullName>
    </submittedName>
</protein>
<sequence>MWWWIKARRAHTLLPAALTVFALFALLVQDAVARLPSFLTGSDNPVVAMLLVPMPLCAALMMTLESRLTAAEDSATRRVRARDAGLTLTAVGAAALVGFVLGAALDSDTALAVGRNTAFLTGLMLCVRAAAGAPAVMAPVVWFLAVALFGFDRANHPYFWTVLPRDFGDPAAALAAAVALAAGLTAQLGLRPRTDSGS</sequence>
<comment type="caution">
    <text evidence="2">The sequence shown here is derived from an EMBL/GenBank/DDBJ whole genome shotgun (WGS) entry which is preliminary data.</text>
</comment>
<feature type="transmembrane region" description="Helical" evidence="1">
    <location>
        <begin position="46"/>
        <end position="64"/>
    </location>
</feature>
<keyword evidence="1" id="KW-0472">Membrane</keyword>
<name>A0A6G4X0G4_9ACTN</name>
<feature type="transmembrane region" description="Helical" evidence="1">
    <location>
        <begin position="85"/>
        <end position="104"/>
    </location>
</feature>
<feature type="transmembrane region" description="Helical" evidence="1">
    <location>
        <begin position="134"/>
        <end position="151"/>
    </location>
</feature>
<keyword evidence="1" id="KW-1133">Transmembrane helix</keyword>
<dbReference type="AlphaFoldDB" id="A0A6G4X0G4"/>
<dbReference type="Proteomes" id="UP000477722">
    <property type="component" value="Unassembled WGS sequence"/>
</dbReference>
<dbReference type="EMBL" id="JAAKZZ010000241">
    <property type="protein sequence ID" value="NGO70878.1"/>
    <property type="molecule type" value="Genomic_DNA"/>
</dbReference>
<organism evidence="2 3">
    <name type="scientific">Streptomyces boncukensis</name>
    <dbReference type="NCBI Taxonomy" id="2711219"/>
    <lineage>
        <taxon>Bacteria</taxon>
        <taxon>Bacillati</taxon>
        <taxon>Actinomycetota</taxon>
        <taxon>Actinomycetes</taxon>
        <taxon>Kitasatosporales</taxon>
        <taxon>Streptomycetaceae</taxon>
        <taxon>Streptomyces</taxon>
    </lineage>
</organism>
<dbReference type="RefSeq" id="WP_165300530.1">
    <property type="nucleotide sequence ID" value="NZ_JAAKZZ010000241.1"/>
</dbReference>
<keyword evidence="3" id="KW-1185">Reference proteome</keyword>
<feature type="transmembrane region" description="Helical" evidence="1">
    <location>
        <begin position="171"/>
        <end position="190"/>
    </location>
</feature>
<evidence type="ECO:0000313" key="2">
    <source>
        <dbReference type="EMBL" id="NGO70878.1"/>
    </source>
</evidence>
<gene>
    <name evidence="2" type="ORF">G5C65_21465</name>
</gene>
<evidence type="ECO:0000313" key="3">
    <source>
        <dbReference type="Proteomes" id="UP000477722"/>
    </source>
</evidence>
<accession>A0A6G4X0G4</accession>